<protein>
    <submittedName>
        <fullName evidence="1">Uncharacterized protein</fullName>
    </submittedName>
</protein>
<gene>
    <name evidence="1" type="ORF">QR685DRAFT_575545</name>
</gene>
<sequence length="99" mass="12081">MAKYMLASHNNDRCYISKTNILYNLYIATYYLIRRFELFKEYILMPKFKFDHFYLLGLYKYVIIDEKSIPGIRTIYYINPHLRQAFLASANILLLRDFF</sequence>
<proteinExistence type="predicted"/>
<comment type="caution">
    <text evidence="1">The sequence shown here is derived from an EMBL/GenBank/DDBJ whole genome shotgun (WGS) entry which is preliminary data.</text>
</comment>
<name>A0ABR3D239_NEUIN</name>
<evidence type="ECO:0000313" key="1">
    <source>
        <dbReference type="EMBL" id="KAL0465903.1"/>
    </source>
</evidence>
<accession>A0ABR3D239</accession>
<organism evidence="1 2">
    <name type="scientific">Neurospora intermedia</name>
    <dbReference type="NCBI Taxonomy" id="5142"/>
    <lineage>
        <taxon>Eukaryota</taxon>
        <taxon>Fungi</taxon>
        <taxon>Dikarya</taxon>
        <taxon>Ascomycota</taxon>
        <taxon>Pezizomycotina</taxon>
        <taxon>Sordariomycetes</taxon>
        <taxon>Sordariomycetidae</taxon>
        <taxon>Sordariales</taxon>
        <taxon>Sordariaceae</taxon>
        <taxon>Neurospora</taxon>
    </lineage>
</organism>
<reference evidence="1 2" key="1">
    <citation type="submission" date="2023-09" db="EMBL/GenBank/DDBJ databases">
        <title>Multi-omics analysis of a traditional fermented food reveals byproduct-associated fungal strains for waste-to-food upcycling.</title>
        <authorList>
            <consortium name="Lawrence Berkeley National Laboratory"/>
            <person name="Rekdal V.M."/>
            <person name="Villalobos-Escobedo J.M."/>
            <person name="Rodriguez-Valeron N."/>
            <person name="Garcia M.O."/>
            <person name="Vasquez D.P."/>
            <person name="Damayanti I."/>
            <person name="Sorensen P.M."/>
            <person name="Baidoo E.E."/>
            <person name="De Carvalho A.C."/>
            <person name="Riley R."/>
            <person name="Lipzen A."/>
            <person name="He G."/>
            <person name="Yan M."/>
            <person name="Haridas S."/>
            <person name="Daum C."/>
            <person name="Yoshinaga Y."/>
            <person name="Ng V."/>
            <person name="Grigoriev I.V."/>
            <person name="Munk R."/>
            <person name="Nuraida L."/>
            <person name="Wijaya C.H."/>
            <person name="Morales P.-C."/>
            <person name="Keasling J.D."/>
        </authorList>
    </citation>
    <scope>NUCLEOTIDE SEQUENCE [LARGE SCALE GENOMIC DNA]</scope>
    <source>
        <strain evidence="1 2">FGSC 2613</strain>
    </source>
</reference>
<keyword evidence="2" id="KW-1185">Reference proteome</keyword>
<dbReference type="Proteomes" id="UP001451303">
    <property type="component" value="Unassembled WGS sequence"/>
</dbReference>
<dbReference type="EMBL" id="JAVLET010000014">
    <property type="protein sequence ID" value="KAL0465903.1"/>
    <property type="molecule type" value="Genomic_DNA"/>
</dbReference>
<evidence type="ECO:0000313" key="2">
    <source>
        <dbReference type="Proteomes" id="UP001451303"/>
    </source>
</evidence>